<dbReference type="GO" id="GO:0005737">
    <property type="term" value="C:cytoplasm"/>
    <property type="evidence" value="ECO:0007669"/>
    <property type="project" value="TreeGrafter"/>
</dbReference>
<keyword evidence="6" id="KW-0067">ATP-binding</keyword>
<dbReference type="Pfam" id="PF00069">
    <property type="entry name" value="Pkinase"/>
    <property type="match status" value="1"/>
</dbReference>
<evidence type="ECO:0000256" key="8">
    <source>
        <dbReference type="ARBA" id="ARBA00048679"/>
    </source>
</evidence>
<name>A0A183MRQ4_9TREM</name>
<evidence type="ECO:0000256" key="6">
    <source>
        <dbReference type="ARBA" id="ARBA00022840"/>
    </source>
</evidence>
<evidence type="ECO:0000256" key="7">
    <source>
        <dbReference type="ARBA" id="ARBA00047899"/>
    </source>
</evidence>
<dbReference type="GO" id="GO:0035612">
    <property type="term" value="F:AP-2 adaptor complex binding"/>
    <property type="evidence" value="ECO:0007669"/>
    <property type="project" value="TreeGrafter"/>
</dbReference>
<proteinExistence type="predicted"/>
<reference evidence="10 11" key="1">
    <citation type="submission" date="2018-11" db="EMBL/GenBank/DDBJ databases">
        <authorList>
            <consortium name="Pathogen Informatics"/>
        </authorList>
    </citation>
    <scope>NUCLEOTIDE SEQUENCE [LARGE SCALE GENOMIC DNA]</scope>
    <source>
        <strain evidence="10 11">Zambia</strain>
    </source>
</reference>
<dbReference type="GO" id="GO:0005524">
    <property type="term" value="F:ATP binding"/>
    <property type="evidence" value="ECO:0007669"/>
    <property type="project" value="UniProtKB-KW"/>
</dbReference>
<gene>
    <name evidence="10" type="ORF">SMRZ_LOCUS18729</name>
</gene>
<accession>A0A183MRQ4</accession>
<dbReference type="EC" id="2.7.11.1" evidence="1"/>
<dbReference type="InterPro" id="IPR011009">
    <property type="entry name" value="Kinase-like_dom_sf"/>
</dbReference>
<dbReference type="GO" id="GO:0004674">
    <property type="term" value="F:protein serine/threonine kinase activity"/>
    <property type="evidence" value="ECO:0007669"/>
    <property type="project" value="UniProtKB-KW"/>
</dbReference>
<evidence type="ECO:0000256" key="5">
    <source>
        <dbReference type="ARBA" id="ARBA00022777"/>
    </source>
</evidence>
<evidence type="ECO:0000256" key="9">
    <source>
        <dbReference type="SAM" id="MobiDB-lite"/>
    </source>
</evidence>
<protein>
    <recommendedName>
        <fullName evidence="1">non-specific serine/threonine protein kinase</fullName>
        <ecNumber evidence="1">2.7.11.1</ecNumber>
    </recommendedName>
</protein>
<sequence length="651" mass="72098">MKKILARLAQGDSDEGFASYNNLGNHQGPHLAAVGRNFRVGSFTLVVESVIAEASVLCPQMPWYGREWGGSALPLESLSHSHAFFNLLLTISGGFGVVFRVVSQHGHTYALKRTCVNNSHDLSVCKREINIVVSIPFLSQLINERKQHHRFTEAEVIRIFSDICEAVCRLHHCKTPIIHRDLKIDNILIDDRNNFILCDFGSATSRVLHPGVHGLGRCEEEISRYTTLAYRAPEMVNLSSSIPLGPQIDIWALGCMLYCICYFNLPFGDSILAIQSGNFSLPDNSPYSERLHKLIGYILCVDAFKRPDIYQVCALVFTLAGRNNPAQNLGNLPVPLWKDLIVPPRESQLKLPVNYHTSELKSENRSISPSVNIRNKSCSPDQKQSIHQSTDQFITNTSVAPRERPRPNCSASNRVIVSNTVNSIIRPPIVPSSITNNNNNPVTTNFADFSYSNILSVSNQNISLPFQDSFNQQPSTNLLGHKRCPSDTSSFLKIFSPNLRHIQSLASLSQISQSFDSTANSCSTIEYTSVGNVISSSRKTEMSISPRLNVIDQPTTTSTTTTLGVQHVSSSGNCDNFLSPSQQQQNLSSTMFSSTPLQHIQCNQTMIHNNKNMKTVDSVDTTATNDYDDDLFGAAFDAIRGHSGNNNDNKH</sequence>
<dbReference type="PANTHER" id="PTHR22967:SF57">
    <property type="entry name" value="AUXILIN, ISOFORM A-RELATED"/>
    <property type="match status" value="1"/>
</dbReference>
<dbReference type="AlphaFoldDB" id="A0A183MRQ4"/>
<dbReference type="PROSITE" id="PS50011">
    <property type="entry name" value="PROTEIN_KINASE_DOM"/>
    <property type="match status" value="1"/>
</dbReference>
<dbReference type="PANTHER" id="PTHR22967">
    <property type="entry name" value="SERINE/THREONINE PROTEIN KINASE"/>
    <property type="match status" value="1"/>
</dbReference>
<dbReference type="GO" id="GO:2000369">
    <property type="term" value="P:regulation of clathrin-dependent endocytosis"/>
    <property type="evidence" value="ECO:0007669"/>
    <property type="project" value="TreeGrafter"/>
</dbReference>
<dbReference type="EMBL" id="UZAI01017737">
    <property type="protein sequence ID" value="VDP28932.1"/>
    <property type="molecule type" value="Genomic_DNA"/>
</dbReference>
<feature type="compositionally biased region" description="Polar residues" evidence="9">
    <location>
        <begin position="365"/>
        <end position="390"/>
    </location>
</feature>
<evidence type="ECO:0000256" key="2">
    <source>
        <dbReference type="ARBA" id="ARBA00022527"/>
    </source>
</evidence>
<feature type="region of interest" description="Disordered" evidence="9">
    <location>
        <begin position="362"/>
        <end position="390"/>
    </location>
</feature>
<keyword evidence="2" id="KW-0723">Serine/threonine-protein kinase</keyword>
<dbReference type="PROSITE" id="PS00108">
    <property type="entry name" value="PROTEIN_KINASE_ST"/>
    <property type="match status" value="1"/>
</dbReference>
<evidence type="ECO:0000313" key="10">
    <source>
        <dbReference type="EMBL" id="VDP28932.1"/>
    </source>
</evidence>
<evidence type="ECO:0000256" key="4">
    <source>
        <dbReference type="ARBA" id="ARBA00022741"/>
    </source>
</evidence>
<dbReference type="STRING" id="48269.A0A183MRQ4"/>
<keyword evidence="5" id="KW-0418">Kinase</keyword>
<dbReference type="InterPro" id="IPR008271">
    <property type="entry name" value="Ser/Thr_kinase_AS"/>
</dbReference>
<dbReference type="GO" id="GO:0045747">
    <property type="term" value="P:positive regulation of Notch signaling pathway"/>
    <property type="evidence" value="ECO:0007669"/>
    <property type="project" value="TreeGrafter"/>
</dbReference>
<keyword evidence="4" id="KW-0547">Nucleotide-binding</keyword>
<dbReference type="Proteomes" id="UP000277204">
    <property type="component" value="Unassembled WGS sequence"/>
</dbReference>
<evidence type="ECO:0000313" key="11">
    <source>
        <dbReference type="Proteomes" id="UP000277204"/>
    </source>
</evidence>
<dbReference type="InterPro" id="IPR000719">
    <property type="entry name" value="Prot_kinase_dom"/>
</dbReference>
<dbReference type="Gene3D" id="1.10.510.10">
    <property type="entry name" value="Transferase(Phosphotransferase) domain 1"/>
    <property type="match status" value="1"/>
</dbReference>
<comment type="catalytic activity">
    <reaction evidence="8">
        <text>L-seryl-[protein] + ATP = O-phospho-L-seryl-[protein] + ADP + H(+)</text>
        <dbReference type="Rhea" id="RHEA:17989"/>
        <dbReference type="Rhea" id="RHEA-COMP:9863"/>
        <dbReference type="Rhea" id="RHEA-COMP:11604"/>
        <dbReference type="ChEBI" id="CHEBI:15378"/>
        <dbReference type="ChEBI" id="CHEBI:29999"/>
        <dbReference type="ChEBI" id="CHEBI:30616"/>
        <dbReference type="ChEBI" id="CHEBI:83421"/>
        <dbReference type="ChEBI" id="CHEBI:456216"/>
        <dbReference type="EC" id="2.7.11.1"/>
    </reaction>
</comment>
<dbReference type="SUPFAM" id="SSF56112">
    <property type="entry name" value="Protein kinase-like (PK-like)"/>
    <property type="match status" value="1"/>
</dbReference>
<organism evidence="10 11">
    <name type="scientific">Schistosoma margrebowiei</name>
    <dbReference type="NCBI Taxonomy" id="48269"/>
    <lineage>
        <taxon>Eukaryota</taxon>
        <taxon>Metazoa</taxon>
        <taxon>Spiralia</taxon>
        <taxon>Lophotrochozoa</taxon>
        <taxon>Platyhelminthes</taxon>
        <taxon>Trematoda</taxon>
        <taxon>Digenea</taxon>
        <taxon>Strigeidida</taxon>
        <taxon>Schistosomatoidea</taxon>
        <taxon>Schistosomatidae</taxon>
        <taxon>Schistosoma</taxon>
    </lineage>
</organism>
<evidence type="ECO:0000256" key="3">
    <source>
        <dbReference type="ARBA" id="ARBA00022679"/>
    </source>
</evidence>
<keyword evidence="11" id="KW-1185">Reference proteome</keyword>
<dbReference type="SMART" id="SM00220">
    <property type="entry name" value="S_TKc"/>
    <property type="match status" value="1"/>
</dbReference>
<keyword evidence="3" id="KW-0808">Transferase</keyword>
<evidence type="ECO:0000256" key="1">
    <source>
        <dbReference type="ARBA" id="ARBA00012513"/>
    </source>
</evidence>
<comment type="catalytic activity">
    <reaction evidence="7">
        <text>L-threonyl-[protein] + ATP = O-phospho-L-threonyl-[protein] + ADP + H(+)</text>
        <dbReference type="Rhea" id="RHEA:46608"/>
        <dbReference type="Rhea" id="RHEA-COMP:11060"/>
        <dbReference type="Rhea" id="RHEA-COMP:11605"/>
        <dbReference type="ChEBI" id="CHEBI:15378"/>
        <dbReference type="ChEBI" id="CHEBI:30013"/>
        <dbReference type="ChEBI" id="CHEBI:30616"/>
        <dbReference type="ChEBI" id="CHEBI:61977"/>
        <dbReference type="ChEBI" id="CHEBI:456216"/>
        <dbReference type="EC" id="2.7.11.1"/>
    </reaction>
</comment>